<reference evidence="1 2" key="1">
    <citation type="submission" date="2008-09" db="EMBL/GenBank/DDBJ databases">
        <authorList>
            <person name="Fulton L."/>
            <person name="Clifton S."/>
            <person name="Fulton B."/>
            <person name="Xu J."/>
            <person name="Minx P."/>
            <person name="Pepin K.H."/>
            <person name="Johnson M."/>
            <person name="Thiruvilangam P."/>
            <person name="Bhonagiri V."/>
            <person name="Nash W.E."/>
            <person name="Mardis E.R."/>
            <person name="Wilson R.K."/>
        </authorList>
    </citation>
    <scope>NUCLEOTIDE SEQUENCE [LARGE SCALE GENOMIC DNA]</scope>
    <source>
        <strain evidence="1 2">DSM 13275</strain>
    </source>
</reference>
<proteinExistence type="predicted"/>
<gene>
    <name evidence="1" type="ORF">CLOHIR_02079</name>
</gene>
<name>B6G1S1_PEPHT</name>
<accession>B6G1S1</accession>
<evidence type="ECO:0000313" key="2">
    <source>
        <dbReference type="Proteomes" id="UP000003178"/>
    </source>
</evidence>
<dbReference type="HOGENOM" id="CLU_1352672_0_0_9"/>
<protein>
    <submittedName>
        <fullName evidence="1">Uncharacterized protein</fullName>
    </submittedName>
</protein>
<organism evidence="1 2">
    <name type="scientific">Peptacetobacter hiranonis (strain DSM 13275 / JCM 10541 / KCTC 15199 / TO-931)</name>
    <name type="common">Clostridium hiranonis</name>
    <dbReference type="NCBI Taxonomy" id="500633"/>
    <lineage>
        <taxon>Bacteria</taxon>
        <taxon>Bacillati</taxon>
        <taxon>Bacillota</taxon>
        <taxon>Clostridia</taxon>
        <taxon>Peptostreptococcales</taxon>
        <taxon>Peptostreptococcaceae</taxon>
        <taxon>Peptacetobacter</taxon>
    </lineage>
</organism>
<comment type="caution">
    <text evidence="1">The sequence shown here is derived from an EMBL/GenBank/DDBJ whole genome shotgun (WGS) entry which is preliminary data.</text>
</comment>
<dbReference type="Proteomes" id="UP000003178">
    <property type="component" value="Unassembled WGS sequence"/>
</dbReference>
<dbReference type="STRING" id="500633.CLOHIR_02079"/>
<evidence type="ECO:0000313" key="1">
    <source>
        <dbReference type="EMBL" id="EEA84288.1"/>
    </source>
</evidence>
<dbReference type="AlphaFoldDB" id="B6G1S1"/>
<dbReference type="EMBL" id="ABWP01000077">
    <property type="protein sequence ID" value="EEA84288.1"/>
    <property type="molecule type" value="Genomic_DNA"/>
</dbReference>
<keyword evidence="2" id="KW-1185">Reference proteome</keyword>
<sequence length="202" mass="23892">MIGGIVVNLSLIEKQAIVALVEDAIKSTTLRNCCREEYERNIRNKFNIENPLDYREYETIFKDRGFDISTNLEEKDIELMQERIAYFRLEEIRKKELIKKILMNCEDSLYKHRIIEKEPMFFHMDVVENTLKELHCDVGVGFIRRLDSKYIYSSLVNEVLHMVISSLVLNREIVKTLNKANSEMVVDKIMELVKAEVMRFGY</sequence>
<reference evidence="1 2" key="2">
    <citation type="submission" date="2008-10" db="EMBL/GenBank/DDBJ databases">
        <title>Draft genome sequence of Clostridium hiranonis (DSM 13275).</title>
        <authorList>
            <person name="Sudarsanam P."/>
            <person name="Ley R."/>
            <person name="Guruge J."/>
            <person name="Turnbaugh P.J."/>
            <person name="Mahowald M."/>
            <person name="Liep D."/>
            <person name="Gordon J."/>
        </authorList>
    </citation>
    <scope>NUCLEOTIDE SEQUENCE [LARGE SCALE GENOMIC DNA]</scope>
    <source>
        <strain evidence="1 2">DSM 13275</strain>
    </source>
</reference>